<evidence type="ECO:0000256" key="1">
    <source>
        <dbReference type="SAM" id="MobiDB-lite"/>
    </source>
</evidence>
<protein>
    <submittedName>
        <fullName evidence="3">ABC transporter permease</fullName>
    </submittedName>
</protein>
<name>A0A7T4DJX9_9MICO</name>
<reference evidence="3 4" key="1">
    <citation type="submission" date="2020-12" db="EMBL/GenBank/DDBJ databases">
        <title>FDA dAtabase for Regulatory Grade micrObial Sequences (FDA-ARGOS): Supporting development and validation of Infectious Disease Dx tests.</title>
        <authorList>
            <person name="Sproer C."/>
            <person name="Gronow S."/>
            <person name="Severitt S."/>
            <person name="Schroder I."/>
            <person name="Tallon L."/>
            <person name="Sadzewicz L."/>
            <person name="Zhao X."/>
            <person name="Boylan J."/>
            <person name="Ott S."/>
            <person name="Bowen H."/>
            <person name="Vavikolanu K."/>
            <person name="Mehta A."/>
            <person name="Aluvathingal J."/>
            <person name="Nadendla S."/>
            <person name="Lowell S."/>
            <person name="Myers T."/>
            <person name="Yan Y."/>
            <person name="Sichtig H."/>
        </authorList>
    </citation>
    <scope>NUCLEOTIDE SEQUENCE [LARGE SCALE GENOMIC DNA]</scope>
    <source>
        <strain evidence="3 4">FDAARGOS_990</strain>
    </source>
</reference>
<feature type="transmembrane region" description="Helical" evidence="2">
    <location>
        <begin position="12"/>
        <end position="33"/>
    </location>
</feature>
<keyword evidence="2" id="KW-0472">Membrane</keyword>
<evidence type="ECO:0000313" key="4">
    <source>
        <dbReference type="Proteomes" id="UP000595374"/>
    </source>
</evidence>
<keyword evidence="2" id="KW-1133">Transmembrane helix</keyword>
<feature type="transmembrane region" description="Helical" evidence="2">
    <location>
        <begin position="260"/>
        <end position="281"/>
    </location>
</feature>
<proteinExistence type="predicted"/>
<dbReference type="EMBL" id="CP065989">
    <property type="protein sequence ID" value="QQB16087.1"/>
    <property type="molecule type" value="Genomic_DNA"/>
</dbReference>
<sequence>MGDELPKHSVGRAILVALFAAAIVSIVLLAFSWPTVTADPKDLPMAAVGDSAQVEQITSSAPEGMLDLERVNTRAEAEQMIREREVYGAFVLGGEDPEILVSSAASPAVAQQLRGLAAQMQQSIDSQAISGMQDGMEQMQEALEAAARAAENPQAPGQAPSVAGGGEGAGTLPDASAMDVPQVTVTDVVPLSDDDATGAGLAIAGLPLSIGGIVGGVLTSTLVHSRRMRAVAVVAYGAFGGIALSLILQTWFGILQGEFWLNALAAGLAVASTAAIINGFVSLMGPGGIAIGAVLTMFIGNPISSLTQPKEFLAGAWGDIGQFFVPGAAGTLLRDISYFPDAPMAMSWWVLVAWFVLGIALILIGHLRAHAKLVAAQAGKG</sequence>
<feature type="compositionally biased region" description="Low complexity" evidence="1">
    <location>
        <begin position="144"/>
        <end position="155"/>
    </location>
</feature>
<organism evidence="3 4">
    <name type="scientific">Brevibacterium casei</name>
    <dbReference type="NCBI Taxonomy" id="33889"/>
    <lineage>
        <taxon>Bacteria</taxon>
        <taxon>Bacillati</taxon>
        <taxon>Actinomycetota</taxon>
        <taxon>Actinomycetes</taxon>
        <taxon>Micrococcales</taxon>
        <taxon>Brevibacteriaceae</taxon>
        <taxon>Brevibacterium</taxon>
    </lineage>
</organism>
<feature type="transmembrane region" description="Helical" evidence="2">
    <location>
        <begin position="346"/>
        <end position="364"/>
    </location>
</feature>
<dbReference type="AlphaFoldDB" id="A0A7T4DJX9"/>
<feature type="transmembrane region" description="Helical" evidence="2">
    <location>
        <begin position="199"/>
        <end position="218"/>
    </location>
</feature>
<feature type="region of interest" description="Disordered" evidence="1">
    <location>
        <begin position="144"/>
        <end position="175"/>
    </location>
</feature>
<keyword evidence="2" id="KW-0812">Transmembrane</keyword>
<gene>
    <name evidence="3" type="ORF">I6H47_09665</name>
</gene>
<feature type="transmembrane region" description="Helical" evidence="2">
    <location>
        <begin position="230"/>
        <end position="254"/>
    </location>
</feature>
<dbReference type="Proteomes" id="UP000595374">
    <property type="component" value="Chromosome"/>
</dbReference>
<feature type="transmembrane region" description="Helical" evidence="2">
    <location>
        <begin position="288"/>
        <end position="307"/>
    </location>
</feature>
<evidence type="ECO:0000256" key="2">
    <source>
        <dbReference type="SAM" id="Phobius"/>
    </source>
</evidence>
<evidence type="ECO:0000313" key="3">
    <source>
        <dbReference type="EMBL" id="QQB16087.1"/>
    </source>
</evidence>
<accession>A0A7T4DJX9</accession>